<dbReference type="InterPro" id="IPR001919">
    <property type="entry name" value="CBD2"/>
</dbReference>
<organism evidence="13 14">
    <name type="scientific">Allonocardiopsis opalescens</name>
    <dbReference type="NCBI Taxonomy" id="1144618"/>
    <lineage>
        <taxon>Bacteria</taxon>
        <taxon>Bacillati</taxon>
        <taxon>Actinomycetota</taxon>
        <taxon>Actinomycetes</taxon>
        <taxon>Streptosporangiales</taxon>
        <taxon>Allonocardiopsis</taxon>
    </lineage>
</organism>
<feature type="domain" description="CBM3" evidence="11">
    <location>
        <begin position="493"/>
        <end position="645"/>
    </location>
</feature>
<evidence type="ECO:0000256" key="2">
    <source>
        <dbReference type="ARBA" id="ARBA00022801"/>
    </source>
</evidence>
<evidence type="ECO:0000313" key="14">
    <source>
        <dbReference type="Proteomes" id="UP000237846"/>
    </source>
</evidence>
<gene>
    <name evidence="13" type="ORF">CLV72_101184</name>
</gene>
<feature type="active site" evidence="8">
    <location>
        <position position="450"/>
    </location>
</feature>
<evidence type="ECO:0000256" key="9">
    <source>
        <dbReference type="RuleBase" id="RU361166"/>
    </source>
</evidence>
<evidence type="ECO:0000259" key="12">
    <source>
        <dbReference type="PROSITE" id="PS51173"/>
    </source>
</evidence>
<dbReference type="GO" id="GO:0030245">
    <property type="term" value="P:cellulose catabolic process"/>
    <property type="evidence" value="ECO:0007669"/>
    <property type="project" value="UniProtKB-KW"/>
</dbReference>
<dbReference type="Gene3D" id="2.60.40.710">
    <property type="entry name" value="Endoglucanase-like"/>
    <property type="match status" value="1"/>
</dbReference>
<keyword evidence="6 7" id="KW-0624">Polysaccharide degradation</keyword>
<dbReference type="SMART" id="SM00637">
    <property type="entry name" value="CBD_II"/>
    <property type="match status" value="1"/>
</dbReference>
<dbReference type="InterPro" id="IPR036966">
    <property type="entry name" value="CBM3_sf"/>
</dbReference>
<dbReference type="InterPro" id="IPR012291">
    <property type="entry name" value="CBM2_carb-bd_dom_sf"/>
</dbReference>
<dbReference type="Gene3D" id="1.50.10.10">
    <property type="match status" value="1"/>
</dbReference>
<dbReference type="InterPro" id="IPR008965">
    <property type="entry name" value="CBM2/CBM3_carb-bd_dom_sf"/>
</dbReference>
<dbReference type="EMBL" id="PVZC01000001">
    <property type="protein sequence ID" value="PRY01601.1"/>
    <property type="molecule type" value="Genomic_DNA"/>
</dbReference>
<dbReference type="PROSITE" id="PS00698">
    <property type="entry name" value="GH9_3"/>
    <property type="match status" value="1"/>
</dbReference>
<dbReference type="PANTHER" id="PTHR22298">
    <property type="entry name" value="ENDO-1,4-BETA-GLUCANASE"/>
    <property type="match status" value="1"/>
</dbReference>
<feature type="region of interest" description="Disordered" evidence="10">
    <location>
        <begin position="640"/>
        <end position="674"/>
    </location>
</feature>
<dbReference type="Proteomes" id="UP000237846">
    <property type="component" value="Unassembled WGS sequence"/>
</dbReference>
<feature type="signal peptide" evidence="9">
    <location>
        <begin position="1"/>
        <end position="31"/>
    </location>
</feature>
<dbReference type="InterPro" id="IPR018221">
    <property type="entry name" value="Glyco_hydro_9_His_AS"/>
</dbReference>
<dbReference type="InterPro" id="IPR008928">
    <property type="entry name" value="6-hairpin_glycosidase_sf"/>
</dbReference>
<evidence type="ECO:0000256" key="7">
    <source>
        <dbReference type="PROSITE-ProRule" id="PRU10059"/>
    </source>
</evidence>
<dbReference type="RefSeq" id="WP_106237576.1">
    <property type="nucleotide sequence ID" value="NZ_PVZC01000001.1"/>
</dbReference>
<feature type="region of interest" description="Disordered" evidence="10">
    <location>
        <begin position="751"/>
        <end position="774"/>
    </location>
</feature>
<dbReference type="PROSITE" id="PS51173">
    <property type="entry name" value="CBM2"/>
    <property type="match status" value="1"/>
</dbReference>
<dbReference type="GO" id="GO:0030248">
    <property type="term" value="F:cellulose binding"/>
    <property type="evidence" value="ECO:0007669"/>
    <property type="project" value="InterPro"/>
</dbReference>
<dbReference type="InterPro" id="IPR001701">
    <property type="entry name" value="Glyco_hydro_9"/>
</dbReference>
<keyword evidence="4 7" id="KW-0119">Carbohydrate metabolism</keyword>
<dbReference type="GO" id="GO:0008810">
    <property type="term" value="F:cellulase activity"/>
    <property type="evidence" value="ECO:0007669"/>
    <property type="project" value="UniProtKB-EC"/>
</dbReference>
<dbReference type="SUPFAM" id="SSF48208">
    <property type="entry name" value="Six-hairpin glycosidases"/>
    <property type="match status" value="1"/>
</dbReference>
<dbReference type="AlphaFoldDB" id="A0A2T0QCJ9"/>
<evidence type="ECO:0000256" key="4">
    <source>
        <dbReference type="ARBA" id="ARBA00023277"/>
    </source>
</evidence>
<dbReference type="SUPFAM" id="SSF49384">
    <property type="entry name" value="Carbohydrate-binding domain"/>
    <property type="match status" value="2"/>
</dbReference>
<dbReference type="SMART" id="SM01067">
    <property type="entry name" value="CBM_3"/>
    <property type="match status" value="1"/>
</dbReference>
<keyword evidence="3 9" id="KW-0136">Cellulose degradation</keyword>
<evidence type="ECO:0000256" key="5">
    <source>
        <dbReference type="ARBA" id="ARBA00023295"/>
    </source>
</evidence>
<comment type="similarity">
    <text evidence="7 9">Belongs to the glycosyl hydrolase 9 (cellulase E) family.</text>
</comment>
<feature type="active site" evidence="7">
    <location>
        <position position="410"/>
    </location>
</feature>
<evidence type="ECO:0000256" key="6">
    <source>
        <dbReference type="ARBA" id="ARBA00023326"/>
    </source>
</evidence>
<dbReference type="PROSITE" id="PS51172">
    <property type="entry name" value="CBM3"/>
    <property type="match status" value="1"/>
</dbReference>
<dbReference type="Pfam" id="PF00942">
    <property type="entry name" value="CBM_3"/>
    <property type="match status" value="1"/>
</dbReference>
<dbReference type="Pfam" id="PF00759">
    <property type="entry name" value="Glyco_hydro_9"/>
    <property type="match status" value="1"/>
</dbReference>
<evidence type="ECO:0000256" key="1">
    <source>
        <dbReference type="ARBA" id="ARBA00000966"/>
    </source>
</evidence>
<evidence type="ECO:0000256" key="8">
    <source>
        <dbReference type="PROSITE-ProRule" id="PRU10060"/>
    </source>
</evidence>
<evidence type="ECO:0000313" key="13">
    <source>
        <dbReference type="EMBL" id="PRY01601.1"/>
    </source>
</evidence>
<evidence type="ECO:0000256" key="10">
    <source>
        <dbReference type="SAM" id="MobiDB-lite"/>
    </source>
</evidence>
<dbReference type="FunFam" id="1.50.10.10:FF:000020">
    <property type="entry name" value="Endoglucanase"/>
    <property type="match status" value="1"/>
</dbReference>
<sequence length="774" mass="83241">MRSPLRAATGAAAGALVAASLLVASSPAAQADPAYDYGEALQKSIWFYDAQRSGALPDDNRVNWRGDSGLDDGADVGLDLTGGFYDAGDHVKFGFPMAFTTTMLAWGAVEYPAAYERSGQLEHLRENLRWATDYFIRAHPEPEVLYGQVGSGGPDHAWWGPAEVMPMERPAYRIDANCPGSDLAGETAAALAASSMVFADSDPAYAAELVTHAEQLYAFADEHRGVYSDCITDAANFYRSWSGYQDELVWGAIWLHRATGEQEYLDRAAEHYEGLSEVQGQPGVKSYAWTLAWDDKAYGAYVLMAQLTGEQRYTDDANRWLDYWTVGYDGRRVPYSPGGLAVLDRWGSLRYAANTSFAALVHSRSLDADPQRQARYRDFARGQIDYMLGDNPRNSSYVVGFGENPPINPHHRTAHGGWANNLLGPPEDNRHILYGALVGGPPQPDDAYTDDRGDYVMNEVATDYNAGFTGALAALYLEHGGSPDPDFPVAETPDGPEIYTQAAVNATGPNFTEIRTYVVNRSAWPARGLDEGSLRYYFTLDGGTTPSQITLSTAHNECGAVTGPTRHAGDVYYVTVDCSNRAITPIGQSEHRAEVQFRIASSGAWDPSNDWSYAGVEPRPGGTPVTVDRIALYDGAELIWGETPSGQPDPSPTPDPSPDPSGEPSEEPTPPGAACVVDYQVDNAWGSGFTARVTVSNRGSTPLSGWSLSWRLPAGTQVTGGWSAQFSGGGGSLTTSAPSWASTLAPGSSHSFGFQATGPSEPPPELLTPGCVLE</sequence>
<proteinExistence type="inferred from homology"/>
<comment type="catalytic activity">
    <reaction evidence="1 9">
        <text>Endohydrolysis of (1-&gt;4)-beta-D-glucosidic linkages in cellulose, lichenin and cereal beta-D-glucans.</text>
        <dbReference type="EC" id="3.2.1.4"/>
    </reaction>
</comment>
<evidence type="ECO:0000259" key="11">
    <source>
        <dbReference type="PROSITE" id="PS51172"/>
    </source>
</evidence>
<dbReference type="InterPro" id="IPR012341">
    <property type="entry name" value="6hp_glycosidase-like_sf"/>
</dbReference>
<comment type="caution">
    <text evidence="13">The sequence shown here is derived from an EMBL/GenBank/DDBJ whole genome shotgun (WGS) entry which is preliminary data.</text>
</comment>
<name>A0A2T0QCJ9_9ACTN</name>
<dbReference type="InterPro" id="IPR001956">
    <property type="entry name" value="CBM3"/>
</dbReference>
<reference evidence="13 14" key="1">
    <citation type="submission" date="2018-03" db="EMBL/GenBank/DDBJ databases">
        <title>Genomic Encyclopedia of Archaeal and Bacterial Type Strains, Phase II (KMG-II): from individual species to whole genera.</title>
        <authorList>
            <person name="Goeker M."/>
        </authorList>
    </citation>
    <scope>NUCLEOTIDE SEQUENCE [LARGE SCALE GENOMIC DNA]</scope>
    <source>
        <strain evidence="13 14">DSM 45601</strain>
    </source>
</reference>
<feature type="chain" id="PRO_5015372365" description="Endoglucanase" evidence="9">
    <location>
        <begin position="32"/>
        <end position="774"/>
    </location>
</feature>
<dbReference type="EC" id="3.2.1.4" evidence="9"/>
<dbReference type="InterPro" id="IPR033126">
    <property type="entry name" value="Glyco_hydro_9_Asp/Glu_AS"/>
</dbReference>
<dbReference type="PROSITE" id="PS00592">
    <property type="entry name" value="GH9_2"/>
    <property type="match status" value="1"/>
</dbReference>
<dbReference type="OrthoDB" id="9758662at2"/>
<keyword evidence="5 7" id="KW-0326">Glycosidase</keyword>
<feature type="active site" evidence="8">
    <location>
        <position position="459"/>
    </location>
</feature>
<accession>A0A2T0QCJ9</accession>
<keyword evidence="14" id="KW-1185">Reference proteome</keyword>
<feature type="domain" description="CBM2" evidence="12">
    <location>
        <begin position="668"/>
        <end position="774"/>
    </location>
</feature>
<feature type="compositionally biased region" description="Pro residues" evidence="10">
    <location>
        <begin position="647"/>
        <end position="671"/>
    </location>
</feature>
<protein>
    <recommendedName>
        <fullName evidence="9">Endoglucanase</fullName>
        <ecNumber evidence="9">3.2.1.4</ecNumber>
    </recommendedName>
</protein>
<keyword evidence="9" id="KW-0732">Signal</keyword>
<dbReference type="Gene3D" id="2.60.40.290">
    <property type="match status" value="1"/>
</dbReference>
<dbReference type="Pfam" id="PF00553">
    <property type="entry name" value="CBM_2"/>
    <property type="match status" value="1"/>
</dbReference>
<keyword evidence="2 7" id="KW-0378">Hydrolase</keyword>
<evidence type="ECO:0000256" key="3">
    <source>
        <dbReference type="ARBA" id="ARBA00023001"/>
    </source>
</evidence>